<reference evidence="2 3" key="1">
    <citation type="journal article" date="2019" name="Nat. Ecol. Evol.">
        <title>Megaphylogeny resolves global patterns of mushroom evolution.</title>
        <authorList>
            <person name="Varga T."/>
            <person name="Krizsan K."/>
            <person name="Foldi C."/>
            <person name="Dima B."/>
            <person name="Sanchez-Garcia M."/>
            <person name="Sanchez-Ramirez S."/>
            <person name="Szollosi G.J."/>
            <person name="Szarkandi J.G."/>
            <person name="Papp V."/>
            <person name="Albert L."/>
            <person name="Andreopoulos W."/>
            <person name="Angelini C."/>
            <person name="Antonin V."/>
            <person name="Barry K.W."/>
            <person name="Bougher N.L."/>
            <person name="Buchanan P."/>
            <person name="Buyck B."/>
            <person name="Bense V."/>
            <person name="Catcheside P."/>
            <person name="Chovatia M."/>
            <person name="Cooper J."/>
            <person name="Damon W."/>
            <person name="Desjardin D."/>
            <person name="Finy P."/>
            <person name="Geml J."/>
            <person name="Haridas S."/>
            <person name="Hughes K."/>
            <person name="Justo A."/>
            <person name="Karasinski D."/>
            <person name="Kautmanova I."/>
            <person name="Kiss B."/>
            <person name="Kocsube S."/>
            <person name="Kotiranta H."/>
            <person name="LaButti K.M."/>
            <person name="Lechner B.E."/>
            <person name="Liimatainen K."/>
            <person name="Lipzen A."/>
            <person name="Lukacs Z."/>
            <person name="Mihaltcheva S."/>
            <person name="Morgado L.N."/>
            <person name="Niskanen T."/>
            <person name="Noordeloos M.E."/>
            <person name="Ohm R.A."/>
            <person name="Ortiz-Santana B."/>
            <person name="Ovrebo C."/>
            <person name="Racz N."/>
            <person name="Riley R."/>
            <person name="Savchenko A."/>
            <person name="Shiryaev A."/>
            <person name="Soop K."/>
            <person name="Spirin V."/>
            <person name="Szebenyi C."/>
            <person name="Tomsovsky M."/>
            <person name="Tulloss R.E."/>
            <person name="Uehling J."/>
            <person name="Grigoriev I.V."/>
            <person name="Vagvolgyi C."/>
            <person name="Papp T."/>
            <person name="Martin F.M."/>
            <person name="Miettinen O."/>
            <person name="Hibbett D.S."/>
            <person name="Nagy L.G."/>
        </authorList>
    </citation>
    <scope>NUCLEOTIDE SEQUENCE [LARGE SCALE GENOMIC DNA]</scope>
    <source>
        <strain evidence="2 3">CBS 962.96</strain>
    </source>
</reference>
<keyword evidence="1" id="KW-1133">Transmembrane helix</keyword>
<keyword evidence="1" id="KW-0812">Transmembrane</keyword>
<organism evidence="2 3">
    <name type="scientific">Dendrothele bispora (strain CBS 962.96)</name>
    <dbReference type="NCBI Taxonomy" id="1314807"/>
    <lineage>
        <taxon>Eukaryota</taxon>
        <taxon>Fungi</taxon>
        <taxon>Dikarya</taxon>
        <taxon>Basidiomycota</taxon>
        <taxon>Agaricomycotina</taxon>
        <taxon>Agaricomycetes</taxon>
        <taxon>Agaricomycetidae</taxon>
        <taxon>Agaricales</taxon>
        <taxon>Agaricales incertae sedis</taxon>
        <taxon>Dendrothele</taxon>
    </lineage>
</organism>
<protein>
    <submittedName>
        <fullName evidence="2">Uncharacterized protein</fullName>
    </submittedName>
</protein>
<accession>A0A4S8MHS4</accession>
<name>A0A4S8MHS4_DENBC</name>
<gene>
    <name evidence="2" type="ORF">K435DRAFT_376193</name>
</gene>
<dbReference type="Proteomes" id="UP000297245">
    <property type="component" value="Unassembled WGS sequence"/>
</dbReference>
<proteinExistence type="predicted"/>
<sequence length="99" mass="11204">MIRKGKCKLSSNLHRNMVTIPCSRQTSKDISSVSCTDLHFTEVLSRTRAYQISGYQNLPPPCLSFGFLLIFILLLCLRIGTISFHAFLVLYDPPNTRVV</sequence>
<evidence type="ECO:0000256" key="1">
    <source>
        <dbReference type="SAM" id="Phobius"/>
    </source>
</evidence>
<dbReference type="AlphaFoldDB" id="A0A4S8MHS4"/>
<keyword evidence="3" id="KW-1185">Reference proteome</keyword>
<evidence type="ECO:0000313" key="3">
    <source>
        <dbReference type="Proteomes" id="UP000297245"/>
    </source>
</evidence>
<feature type="transmembrane region" description="Helical" evidence="1">
    <location>
        <begin position="65"/>
        <end position="91"/>
    </location>
</feature>
<keyword evidence="1" id="KW-0472">Membrane</keyword>
<evidence type="ECO:0000313" key="2">
    <source>
        <dbReference type="EMBL" id="THV01889.1"/>
    </source>
</evidence>
<dbReference type="EMBL" id="ML179083">
    <property type="protein sequence ID" value="THV01889.1"/>
    <property type="molecule type" value="Genomic_DNA"/>
</dbReference>